<dbReference type="AlphaFoldDB" id="A0A5J4VMN7"/>
<gene>
    <name evidence="1" type="ORF">EZS28_020780</name>
</gene>
<name>A0A5J4VMN7_9EUKA</name>
<dbReference type="Proteomes" id="UP000324800">
    <property type="component" value="Unassembled WGS sequence"/>
</dbReference>
<evidence type="ECO:0008006" key="3">
    <source>
        <dbReference type="Google" id="ProtNLM"/>
    </source>
</evidence>
<proteinExistence type="predicted"/>
<reference evidence="1 2" key="1">
    <citation type="submission" date="2019-03" db="EMBL/GenBank/DDBJ databases">
        <title>Single cell metagenomics reveals metabolic interactions within the superorganism composed of flagellate Streblomastix strix and complex community of Bacteroidetes bacteria on its surface.</title>
        <authorList>
            <person name="Treitli S.C."/>
            <person name="Kolisko M."/>
            <person name="Husnik F."/>
            <person name="Keeling P."/>
            <person name="Hampl V."/>
        </authorList>
    </citation>
    <scope>NUCLEOTIDE SEQUENCE [LARGE SCALE GENOMIC DNA]</scope>
    <source>
        <strain evidence="1">ST1C</strain>
    </source>
</reference>
<accession>A0A5J4VMN7</accession>
<organism evidence="1 2">
    <name type="scientific">Streblomastix strix</name>
    <dbReference type="NCBI Taxonomy" id="222440"/>
    <lineage>
        <taxon>Eukaryota</taxon>
        <taxon>Metamonada</taxon>
        <taxon>Preaxostyla</taxon>
        <taxon>Oxymonadida</taxon>
        <taxon>Streblomastigidae</taxon>
        <taxon>Streblomastix</taxon>
    </lineage>
</organism>
<evidence type="ECO:0000313" key="2">
    <source>
        <dbReference type="Proteomes" id="UP000324800"/>
    </source>
</evidence>
<dbReference type="EMBL" id="SNRW01006116">
    <property type="protein sequence ID" value="KAA6383695.1"/>
    <property type="molecule type" value="Genomic_DNA"/>
</dbReference>
<evidence type="ECO:0000313" key="1">
    <source>
        <dbReference type="EMBL" id="KAA6383695.1"/>
    </source>
</evidence>
<protein>
    <recommendedName>
        <fullName evidence="3">Reverse transcriptase RNase H-like domain-containing protein</fullName>
    </recommendedName>
</protein>
<comment type="caution">
    <text evidence="1">The sequence shown here is derived from an EMBL/GenBank/DDBJ whole genome shotgun (WGS) entry which is preliminary data.</text>
</comment>
<sequence>MTAVLKALLEFRQELIYQQPIGIRLLTDNTVTMYCLNKGKGSITIAPLVDKVLKQQYNWTIESSHIPGLSITMPDSLSRLSRCGDYAIKREVHQKDIQEVWDLDLYRRICDTREPTMHEVLQKVKKEQVPIAVVIAPDWPNQKWFSELREIITQKMCLGESTQVILIGSKHRNKGWALSPALIYLFQWEQRLRKAFQTTVTSKRTELQCSRPSHFQLVQLMENTYFRTHVASRIPQEDPPTT</sequence>